<keyword evidence="2" id="KW-1185">Reference proteome</keyword>
<dbReference type="EMBL" id="CABIJS010000123">
    <property type="protein sequence ID" value="VUZ44408.1"/>
    <property type="molecule type" value="Genomic_DNA"/>
</dbReference>
<sequence length="97" mass="11195">KITFGTLTEEQFRCFIFISRLQTKPQLPLRTHLLKLMEVNPNLSSQEIVKEGVKMANRIRDPVLIDSDAISMLPVYKMYESMPQAAQFVTHPNPSFE</sequence>
<gene>
    <name evidence="1" type="ORF">WMSIL1_LOCUS4639</name>
</gene>
<dbReference type="Proteomes" id="UP000321570">
    <property type="component" value="Unassembled WGS sequence"/>
</dbReference>
<evidence type="ECO:0000313" key="2">
    <source>
        <dbReference type="Proteomes" id="UP000321570"/>
    </source>
</evidence>
<evidence type="ECO:0000313" key="1">
    <source>
        <dbReference type="EMBL" id="VUZ44408.1"/>
    </source>
</evidence>
<dbReference type="AlphaFoldDB" id="A0A564YCF9"/>
<proteinExistence type="predicted"/>
<name>A0A564YCF9_HYMDI</name>
<protein>
    <submittedName>
        <fullName evidence="1">Uncharacterized protein</fullName>
    </submittedName>
</protein>
<feature type="non-terminal residue" evidence="1">
    <location>
        <position position="1"/>
    </location>
</feature>
<accession>A0A564YCF9</accession>
<reference evidence="1 2" key="1">
    <citation type="submission" date="2019-07" db="EMBL/GenBank/DDBJ databases">
        <authorList>
            <person name="Jastrzebski P J."/>
            <person name="Paukszto L."/>
            <person name="Jastrzebski P J."/>
        </authorList>
    </citation>
    <scope>NUCLEOTIDE SEQUENCE [LARGE SCALE GENOMIC DNA]</scope>
    <source>
        <strain evidence="1 2">WMS-il1</strain>
    </source>
</reference>
<organism evidence="1 2">
    <name type="scientific">Hymenolepis diminuta</name>
    <name type="common">Rat tapeworm</name>
    <dbReference type="NCBI Taxonomy" id="6216"/>
    <lineage>
        <taxon>Eukaryota</taxon>
        <taxon>Metazoa</taxon>
        <taxon>Spiralia</taxon>
        <taxon>Lophotrochozoa</taxon>
        <taxon>Platyhelminthes</taxon>
        <taxon>Cestoda</taxon>
        <taxon>Eucestoda</taxon>
        <taxon>Cyclophyllidea</taxon>
        <taxon>Hymenolepididae</taxon>
        <taxon>Hymenolepis</taxon>
    </lineage>
</organism>